<dbReference type="EMBL" id="MU250556">
    <property type="protein sequence ID" value="KAG7441840.1"/>
    <property type="molecule type" value="Genomic_DNA"/>
</dbReference>
<dbReference type="AlphaFoldDB" id="A0A9P7VK63"/>
<proteinExistence type="predicted"/>
<dbReference type="GeneID" id="66103320"/>
<dbReference type="InterPro" id="IPR025969">
    <property type="entry name" value="ABA_GPCR_dom"/>
</dbReference>
<reference evidence="2" key="1">
    <citation type="submission" date="2020-11" db="EMBL/GenBank/DDBJ databases">
        <title>Adaptations for nitrogen fixation in a non-lichenized fungal sporocarp promotes dispersal by wood-feeding termites.</title>
        <authorList>
            <consortium name="DOE Joint Genome Institute"/>
            <person name="Koch R.A."/>
            <person name="Yoon G."/>
            <person name="Arayal U."/>
            <person name="Lail K."/>
            <person name="Amirebrahimi M."/>
            <person name="Labutti K."/>
            <person name="Lipzen A."/>
            <person name="Riley R."/>
            <person name="Barry K."/>
            <person name="Henrissat B."/>
            <person name="Grigoriev I.V."/>
            <person name="Herr J.R."/>
            <person name="Aime M.C."/>
        </authorList>
    </citation>
    <scope>NUCLEOTIDE SEQUENCE</scope>
    <source>
        <strain evidence="2">MCA 3950</strain>
    </source>
</reference>
<name>A0A9P7VK63_9AGAR</name>
<sequence>MRSCWLYLLSQERPTPTDRDIEMSTAEVARIREDLRARMDEAKRKDNNENAPWYSRVVKSFGSDDSISREISGLQALEYQMALSLDDKRERQWANRFSRTLYGCAWNLCGKVFAVYCVIRILNVWVFFPATGCGDLDLDWISYNRVLLPMMHGNVLLTFV</sequence>
<evidence type="ECO:0000313" key="2">
    <source>
        <dbReference type="EMBL" id="KAG7441840.1"/>
    </source>
</evidence>
<feature type="domain" description="Abscisic acid G-protein coupled receptor-like" evidence="1">
    <location>
        <begin position="97"/>
        <end position="126"/>
    </location>
</feature>
<dbReference type="RefSeq" id="XP_043035340.1">
    <property type="nucleotide sequence ID" value="XM_043181024.1"/>
</dbReference>
<protein>
    <recommendedName>
        <fullName evidence="1">Abscisic acid G-protein coupled receptor-like domain-containing protein</fullName>
    </recommendedName>
</protein>
<dbReference type="Pfam" id="PF12430">
    <property type="entry name" value="ABA_GPCR"/>
    <property type="match status" value="1"/>
</dbReference>
<keyword evidence="3" id="KW-1185">Reference proteome</keyword>
<dbReference type="Proteomes" id="UP000812287">
    <property type="component" value="Unassembled WGS sequence"/>
</dbReference>
<evidence type="ECO:0000313" key="3">
    <source>
        <dbReference type="Proteomes" id="UP000812287"/>
    </source>
</evidence>
<dbReference type="OrthoDB" id="264392at2759"/>
<gene>
    <name evidence="2" type="ORF">BT62DRAFT_465943</name>
</gene>
<evidence type="ECO:0000259" key="1">
    <source>
        <dbReference type="Pfam" id="PF12430"/>
    </source>
</evidence>
<comment type="caution">
    <text evidence="2">The sequence shown here is derived from an EMBL/GenBank/DDBJ whole genome shotgun (WGS) entry which is preliminary data.</text>
</comment>
<organism evidence="2 3">
    <name type="scientific">Guyanagaster necrorhizus</name>
    <dbReference type="NCBI Taxonomy" id="856835"/>
    <lineage>
        <taxon>Eukaryota</taxon>
        <taxon>Fungi</taxon>
        <taxon>Dikarya</taxon>
        <taxon>Basidiomycota</taxon>
        <taxon>Agaricomycotina</taxon>
        <taxon>Agaricomycetes</taxon>
        <taxon>Agaricomycetidae</taxon>
        <taxon>Agaricales</taxon>
        <taxon>Marasmiineae</taxon>
        <taxon>Physalacriaceae</taxon>
        <taxon>Guyanagaster</taxon>
    </lineage>
</organism>
<accession>A0A9P7VK63</accession>